<evidence type="ECO:0000313" key="16">
    <source>
        <dbReference type="Proteomes" id="UP000255169"/>
    </source>
</evidence>
<feature type="domain" description="PapC-like C-terminal" evidence="12">
    <location>
        <begin position="760"/>
        <end position="828"/>
    </location>
</feature>
<dbReference type="Pfam" id="PF13953">
    <property type="entry name" value="PapC_C"/>
    <property type="match status" value="1"/>
</dbReference>
<keyword evidence="7 11" id="KW-0732">Signal</keyword>
<dbReference type="FunFam" id="2.60.40.2610:FF:000001">
    <property type="entry name" value="Outer membrane fimbrial usher protein"/>
    <property type="match status" value="1"/>
</dbReference>
<dbReference type="SUPFAM" id="SSF141729">
    <property type="entry name" value="FimD N-terminal domain-like"/>
    <property type="match status" value="1"/>
</dbReference>
<evidence type="ECO:0000259" key="13">
    <source>
        <dbReference type="Pfam" id="PF13954"/>
    </source>
</evidence>
<dbReference type="GeneID" id="66880289"/>
<accession>A0A0A8VFN5</accession>
<keyword evidence="3 10" id="KW-0813">Transport</keyword>
<feature type="chain" id="PRO_5035987205" evidence="11">
    <location>
        <begin position="38"/>
        <end position="845"/>
    </location>
</feature>
<reference evidence="14" key="1">
    <citation type="journal article" date="2015" name="Genome Announc.">
        <title>Complete Genome Sequence of Yersinia ruckeri Strain CSF007-82, Etiologic Agent of Red Mouth Disease in Salmonid Fish.</title>
        <authorList>
            <person name="Nelson M.C."/>
            <person name="LaPatra S.E."/>
            <person name="Welch T.J."/>
            <person name="Graf J."/>
        </authorList>
    </citation>
    <scope>NUCLEOTIDE SEQUENCE</scope>
    <source>
        <strain evidence="14">CSF007-82</strain>
    </source>
</reference>
<keyword evidence="4" id="KW-1134">Transmembrane beta strand</keyword>
<dbReference type="InterPro" id="IPR025949">
    <property type="entry name" value="PapC-like_C"/>
</dbReference>
<dbReference type="GO" id="GO:0009297">
    <property type="term" value="P:pilus assembly"/>
    <property type="evidence" value="ECO:0007669"/>
    <property type="project" value="InterPro"/>
</dbReference>
<organism evidence="14">
    <name type="scientific">Yersinia ruckeri</name>
    <dbReference type="NCBI Taxonomy" id="29486"/>
    <lineage>
        <taxon>Bacteria</taxon>
        <taxon>Pseudomonadati</taxon>
        <taxon>Pseudomonadota</taxon>
        <taxon>Gammaproteobacteria</taxon>
        <taxon>Enterobacterales</taxon>
        <taxon>Yersiniaceae</taxon>
        <taxon>Yersinia</taxon>
    </lineage>
</organism>
<dbReference type="InterPro" id="IPR037224">
    <property type="entry name" value="PapC_N_sf"/>
</dbReference>
<dbReference type="Proteomes" id="UP000255169">
    <property type="component" value="Unassembled WGS sequence"/>
</dbReference>
<comment type="similarity">
    <text evidence="2 10">Belongs to the fimbrial export usher family.</text>
</comment>
<keyword evidence="8 10" id="KW-0472">Membrane</keyword>
<dbReference type="Gene3D" id="2.60.40.2070">
    <property type="match status" value="1"/>
</dbReference>
<evidence type="ECO:0000256" key="5">
    <source>
        <dbReference type="ARBA" id="ARBA00022558"/>
    </source>
</evidence>
<dbReference type="RefSeq" id="WP_004717954.1">
    <property type="nucleotide sequence ID" value="NZ_CCYO01000004.1"/>
</dbReference>
<dbReference type="InterPro" id="IPR025885">
    <property type="entry name" value="PapC_N"/>
</dbReference>
<evidence type="ECO:0000256" key="11">
    <source>
        <dbReference type="SAM" id="SignalP"/>
    </source>
</evidence>
<dbReference type="Gene3D" id="3.10.20.410">
    <property type="match status" value="1"/>
</dbReference>
<dbReference type="InterPro" id="IPR018030">
    <property type="entry name" value="Fimbrial_membr_usher_CS"/>
</dbReference>
<protein>
    <submittedName>
        <fullName evidence="15">Outer membrane usher protein</fullName>
    </submittedName>
    <submittedName>
        <fullName evidence="14">Type 1 fimbriae anchoring protein FimD</fullName>
    </submittedName>
</protein>
<name>A0A0A8VFN5_YERRU</name>
<dbReference type="InterPro" id="IPR042186">
    <property type="entry name" value="FimD_plug_dom"/>
</dbReference>
<keyword evidence="16" id="KW-1185">Reference proteome</keyword>
<keyword evidence="5 10" id="KW-1029">Fimbrium biogenesis</keyword>
<sequence length="845" mass="92257">MTHIDYLPSPARPTRLALGLAIQLALGLTACSTPAWAEDYFNPSSLEMKDDSYAAIDLSIFAESGAQLPGIYRVDIYLNDQQIETRDVNFIEDNGNLLAEITPQQLMDLGVKVAAFPTLQQQPVDQPLTRLGDFIPAADSRFNFSKQRLDISIPQAALNNQARGYIDPKQWDQGIPALMVNYNLSGANSWQDNQPTSSSHFLSLRSGLNWGAWRLRNSSTYSQNSHGERQWNNLTNTLQRDIHAIKGQLTLGDSYTPGDILSGVPFRGVQLASDDSMLPDSLRGFAPVVRGIAESNAQITIRQNNNVIYQSYVPPGAFVINDLYPTSSSGDLEITVKEADGREHSFKQAFSAAPVMQREGSLKYAVSAGRYRSGNNSPMPHFAQTSLAYGLPYGFTLYNGLLLASDYQAGALGVGMGLGSLGSLSADVSQAKTRVADQRTQQGQSYRLQYAKSLAETGTYFSLGSHRYSTAGFYDFSEANQLSGIGSSNRLGRNNNKRSRTQVHISQSLRDFGSLYFSAYQQDYWQHKGYERNASLGYNVNLYGINYGLNYSYSQSPYQSNSDRRASLSVSIPLSKWLPNSWANYSVNTSKGNTTQQQLGLSGSALSDNSLSYSLQQSRTNHGGGTHGSLYSSYTGAYGQLNGGYSYGDRNRQLNYALSGGVMAHPYGVTLSQSQGDTLVLVRAPGANDVAVGYNRGVKTDWRGYAVMPYATPYRQNSVALDTQSMGDNIDMDITSQNVVPTRGAVVLANFKPRLGNRVLINLTHQGKPVPFGAMVSLEDNETDNANSSIVGDGGQVYLSGVPDNGQLQVQWGNQEKQQCSVKFTLPAAEAENTSAVRMLDAVCR</sequence>
<evidence type="ECO:0000313" key="15">
    <source>
        <dbReference type="EMBL" id="SUQ01684.1"/>
    </source>
</evidence>
<feature type="domain" description="PapC N-terminal" evidence="13">
    <location>
        <begin position="40"/>
        <end position="185"/>
    </location>
</feature>
<gene>
    <name evidence="15" type="primary">fimD_4</name>
    <name evidence="14" type="ORF">CSF007_13315</name>
    <name evidence="15" type="ORF">NCTC10476_03059</name>
</gene>
<dbReference type="PROSITE" id="PS01151">
    <property type="entry name" value="FIMBRIAL_USHER"/>
    <property type="match status" value="1"/>
</dbReference>
<keyword evidence="9 10" id="KW-0998">Cell outer membrane</keyword>
<dbReference type="EMBL" id="LN681231">
    <property type="protein sequence ID" value="CEK28395.1"/>
    <property type="molecule type" value="Genomic_DNA"/>
</dbReference>
<evidence type="ECO:0000256" key="7">
    <source>
        <dbReference type="ARBA" id="ARBA00022729"/>
    </source>
</evidence>
<dbReference type="GO" id="GO:0009279">
    <property type="term" value="C:cell outer membrane"/>
    <property type="evidence" value="ECO:0007669"/>
    <property type="project" value="UniProtKB-SubCell"/>
</dbReference>
<dbReference type="GO" id="GO:0015473">
    <property type="term" value="F:fimbrial usher porin activity"/>
    <property type="evidence" value="ECO:0007669"/>
    <property type="project" value="InterPro"/>
</dbReference>
<dbReference type="Gene3D" id="2.60.40.3110">
    <property type="match status" value="1"/>
</dbReference>
<keyword evidence="6 10" id="KW-0812">Transmembrane</keyword>
<dbReference type="PANTHER" id="PTHR30451">
    <property type="entry name" value="OUTER MEMBRANE USHER PROTEIN"/>
    <property type="match status" value="1"/>
</dbReference>
<dbReference type="InterPro" id="IPR000015">
    <property type="entry name" value="Fimb_usher"/>
</dbReference>
<dbReference type="Pfam" id="PF13954">
    <property type="entry name" value="PapC_N"/>
    <property type="match status" value="1"/>
</dbReference>
<feature type="signal peptide" evidence="11">
    <location>
        <begin position="1"/>
        <end position="37"/>
    </location>
</feature>
<dbReference type="OrthoDB" id="6554712at2"/>
<evidence type="ECO:0000256" key="3">
    <source>
        <dbReference type="ARBA" id="ARBA00022448"/>
    </source>
</evidence>
<proteinExistence type="inferred from homology"/>
<reference evidence="15 16" key="2">
    <citation type="submission" date="2018-06" db="EMBL/GenBank/DDBJ databases">
        <authorList>
            <consortium name="Pathogen Informatics"/>
            <person name="Doyle S."/>
        </authorList>
    </citation>
    <scope>NUCLEOTIDE SEQUENCE [LARGE SCALE GENOMIC DNA]</scope>
    <source>
        <strain evidence="15 16">NCTC10476</strain>
    </source>
</reference>
<dbReference type="Gene3D" id="2.60.40.2610">
    <property type="entry name" value="Outer membrane usher protein FimD, plug domain"/>
    <property type="match status" value="1"/>
</dbReference>
<comment type="subcellular location">
    <subcellularLocation>
        <location evidence="1 10">Cell outer membrane</location>
        <topology evidence="1 10">Multi-pass membrane protein</topology>
    </subcellularLocation>
</comment>
<evidence type="ECO:0000256" key="6">
    <source>
        <dbReference type="ARBA" id="ARBA00022692"/>
    </source>
</evidence>
<dbReference type="AlphaFoldDB" id="A0A0A8VFN5"/>
<dbReference type="InterPro" id="IPR043142">
    <property type="entry name" value="PapC-like_C_sf"/>
</dbReference>
<dbReference type="FunFam" id="2.60.40.3110:FF:000001">
    <property type="entry name" value="Putative fimbrial outer membrane usher"/>
    <property type="match status" value="1"/>
</dbReference>
<evidence type="ECO:0000256" key="9">
    <source>
        <dbReference type="ARBA" id="ARBA00023237"/>
    </source>
</evidence>
<evidence type="ECO:0000313" key="14">
    <source>
        <dbReference type="EMBL" id="CEK28395.1"/>
    </source>
</evidence>
<dbReference type="PANTHER" id="PTHR30451:SF21">
    <property type="entry name" value="FIMBRIAL USHER DOMAIN-CONTAINING PROTEIN YDET-RELATED"/>
    <property type="match status" value="1"/>
</dbReference>
<dbReference type="STRING" id="29486.UGYR_05645"/>
<evidence type="ECO:0000256" key="1">
    <source>
        <dbReference type="ARBA" id="ARBA00004571"/>
    </source>
</evidence>
<evidence type="ECO:0000256" key="10">
    <source>
        <dbReference type="RuleBase" id="RU003884"/>
    </source>
</evidence>
<evidence type="ECO:0000256" key="8">
    <source>
        <dbReference type="ARBA" id="ARBA00023136"/>
    </source>
</evidence>
<evidence type="ECO:0000259" key="12">
    <source>
        <dbReference type="Pfam" id="PF13953"/>
    </source>
</evidence>
<evidence type="ECO:0000256" key="2">
    <source>
        <dbReference type="ARBA" id="ARBA00008064"/>
    </source>
</evidence>
<dbReference type="EMBL" id="UHJG01000001">
    <property type="protein sequence ID" value="SUQ01684.1"/>
    <property type="molecule type" value="Genomic_DNA"/>
</dbReference>
<dbReference type="Pfam" id="PF00577">
    <property type="entry name" value="Usher"/>
    <property type="match status" value="1"/>
</dbReference>
<evidence type="ECO:0000256" key="4">
    <source>
        <dbReference type="ARBA" id="ARBA00022452"/>
    </source>
</evidence>